<organism evidence="2 3">
    <name type="scientific">Rossellomorea vietnamensis</name>
    <dbReference type="NCBI Taxonomy" id="218284"/>
    <lineage>
        <taxon>Bacteria</taxon>
        <taxon>Bacillati</taxon>
        <taxon>Bacillota</taxon>
        <taxon>Bacilli</taxon>
        <taxon>Bacillales</taxon>
        <taxon>Bacillaceae</taxon>
        <taxon>Rossellomorea</taxon>
    </lineage>
</organism>
<reference evidence="2 3" key="1">
    <citation type="submission" date="2019-08" db="EMBL/GenBank/DDBJ databases">
        <title>Bacillus genomes from the desert of Cuatro Cienegas, Coahuila.</title>
        <authorList>
            <person name="Olmedo-Alvarez G."/>
        </authorList>
    </citation>
    <scope>NUCLEOTIDE SEQUENCE [LARGE SCALE GENOMIC DNA]</scope>
    <source>
        <strain evidence="2 3">CH34_1T</strain>
    </source>
</reference>
<keyword evidence="1" id="KW-0175">Coiled coil</keyword>
<protein>
    <submittedName>
        <fullName evidence="2">Malate synthase</fullName>
    </submittedName>
</protein>
<feature type="coiled-coil region" evidence="1">
    <location>
        <begin position="55"/>
        <end position="99"/>
    </location>
</feature>
<name>A0A5D4NWA1_9BACI</name>
<dbReference type="Proteomes" id="UP000322267">
    <property type="component" value="Unassembled WGS sequence"/>
</dbReference>
<proteinExistence type="predicted"/>
<evidence type="ECO:0000256" key="1">
    <source>
        <dbReference type="SAM" id="Coils"/>
    </source>
</evidence>
<dbReference type="AlphaFoldDB" id="A0A5D4NWA1"/>
<sequence>MNLIDKKVTHKRFGMGSIVKHNDTVIEIHFASENKKFVYPDVFGEHLEIHDKNAAHSLEEIIQQKELEQKEEELKKEEEKKLQRKYQELRLGHEKLMRNHKLHPESQMVTWCDAEEQNTVFSEWKVSSGAIKSGANKGKPNKPIRLHQNSAVLLTEIDSSKPEQDRRILGVFMVKDGFIGKLCEDGSIPAHEEYRLQLTEQEADQMLFWKYYVNEKSPDKMTWNTGKYRYFDNVWMAQILQDIVSLKSDPEEQKQAQQFLDHFCRMNQIIEQDLPKPNGALMRS</sequence>
<accession>A0A5D4NWA1</accession>
<evidence type="ECO:0000313" key="3">
    <source>
        <dbReference type="Proteomes" id="UP000322267"/>
    </source>
</evidence>
<evidence type="ECO:0000313" key="2">
    <source>
        <dbReference type="EMBL" id="TYS17012.1"/>
    </source>
</evidence>
<comment type="caution">
    <text evidence="2">The sequence shown here is derived from an EMBL/GenBank/DDBJ whole genome shotgun (WGS) entry which is preliminary data.</text>
</comment>
<dbReference type="STRING" id="218284.AM506_20645"/>
<dbReference type="EMBL" id="VTEI01000004">
    <property type="protein sequence ID" value="TYS17012.1"/>
    <property type="molecule type" value="Genomic_DNA"/>
</dbReference>
<dbReference type="OrthoDB" id="2068443at2"/>
<dbReference type="RefSeq" id="WP_148939627.1">
    <property type="nucleotide sequence ID" value="NZ_VTEI01000004.1"/>
</dbReference>
<gene>
    <name evidence="2" type="ORF">FZC78_10295</name>
</gene>